<feature type="domain" description="Outer membrane lipoprotein BamD-like" evidence="5">
    <location>
        <begin position="136"/>
        <end position="253"/>
    </location>
</feature>
<evidence type="ECO:0000256" key="2">
    <source>
        <dbReference type="PROSITE-ProRule" id="PRU00339"/>
    </source>
</evidence>
<keyword evidence="7" id="KW-1185">Reference proteome</keyword>
<dbReference type="Gene3D" id="1.25.40.10">
    <property type="entry name" value="Tetratricopeptide repeat domain"/>
    <property type="match status" value="1"/>
</dbReference>
<dbReference type="STRING" id="419481.SAMN05216233_101538"/>
<dbReference type="EMBL" id="FMUX01000001">
    <property type="protein sequence ID" value="SCX83216.1"/>
    <property type="molecule type" value="Genomic_DNA"/>
</dbReference>
<dbReference type="SUPFAM" id="SSF48452">
    <property type="entry name" value="TPR-like"/>
    <property type="match status" value="1"/>
</dbReference>
<dbReference type="NCBIfam" id="TIGR02795">
    <property type="entry name" value="tol_pal_ybgF"/>
    <property type="match status" value="1"/>
</dbReference>
<evidence type="ECO:0000313" key="6">
    <source>
        <dbReference type="EMBL" id="SCX83216.1"/>
    </source>
</evidence>
<evidence type="ECO:0000256" key="3">
    <source>
        <dbReference type="SAM" id="Coils"/>
    </source>
</evidence>
<dbReference type="GO" id="GO:0051301">
    <property type="term" value="P:cell division"/>
    <property type="evidence" value="ECO:0007669"/>
    <property type="project" value="InterPro"/>
</dbReference>
<sequence length="256" mass="28183">MKLKVVACLLAGLSLSGCALQKDYVAMNGRITLLEEELRQSQSVSKGMEESVTSKNVRLANKLEKLDEELRVIRGDMEAALHHSSQVSTQSADSEAALAAMQAGIDALAAKIARLETFTGYEPSSDKPRQQTEGATAENTYLEAKKAFDAGDMDTAKKGFATVVETHKTSDSADNAQFWIGEIYYREKWFQKAILEYQKVIENYPDGNKVPAAFLKQGLAFEALGETENAHLILGELLRKYPDTAEASIARKKLEQ</sequence>
<dbReference type="PROSITE" id="PS51257">
    <property type="entry name" value="PROKAR_LIPOPROTEIN"/>
    <property type="match status" value="1"/>
</dbReference>
<organism evidence="6 7">
    <name type="scientific">Desulfoluna spongiiphila</name>
    <dbReference type="NCBI Taxonomy" id="419481"/>
    <lineage>
        <taxon>Bacteria</taxon>
        <taxon>Pseudomonadati</taxon>
        <taxon>Thermodesulfobacteriota</taxon>
        <taxon>Desulfobacteria</taxon>
        <taxon>Desulfobacterales</taxon>
        <taxon>Desulfolunaceae</taxon>
        <taxon>Desulfoluna</taxon>
    </lineage>
</organism>
<feature type="repeat" description="TPR" evidence="2">
    <location>
        <begin position="174"/>
        <end position="207"/>
    </location>
</feature>
<keyword evidence="1 4" id="KW-0732">Signal</keyword>
<dbReference type="Pfam" id="PF13525">
    <property type="entry name" value="YfiO"/>
    <property type="match status" value="1"/>
</dbReference>
<feature type="chain" id="PRO_5039939081" evidence="4">
    <location>
        <begin position="20"/>
        <end position="256"/>
    </location>
</feature>
<proteinExistence type="inferred from homology"/>
<dbReference type="InterPro" id="IPR019734">
    <property type="entry name" value="TPR_rpt"/>
</dbReference>
<dbReference type="Proteomes" id="UP000198870">
    <property type="component" value="Unassembled WGS sequence"/>
</dbReference>
<evidence type="ECO:0000313" key="7">
    <source>
        <dbReference type="Proteomes" id="UP000198870"/>
    </source>
</evidence>
<feature type="coiled-coil region" evidence="3">
    <location>
        <begin position="49"/>
        <end position="76"/>
    </location>
</feature>
<accession>A0A1G5AZB0</accession>
<reference evidence="6 7" key="1">
    <citation type="submission" date="2016-10" db="EMBL/GenBank/DDBJ databases">
        <authorList>
            <person name="de Groot N.N."/>
        </authorList>
    </citation>
    <scope>NUCLEOTIDE SEQUENCE [LARGE SCALE GENOMIC DNA]</scope>
    <source>
        <strain evidence="6 7">AA1</strain>
    </source>
</reference>
<dbReference type="InterPro" id="IPR011990">
    <property type="entry name" value="TPR-like_helical_dom_sf"/>
</dbReference>
<evidence type="ECO:0000256" key="4">
    <source>
        <dbReference type="SAM" id="SignalP"/>
    </source>
</evidence>
<dbReference type="PROSITE" id="PS50005">
    <property type="entry name" value="TPR"/>
    <property type="match status" value="1"/>
</dbReference>
<protein>
    <submittedName>
        <fullName evidence="6">Tol-pal system protein YbgF</fullName>
    </submittedName>
</protein>
<gene>
    <name evidence="6" type="ORF">SAMN05216233_101538</name>
</gene>
<keyword evidence="3" id="KW-0175">Coiled coil</keyword>
<dbReference type="RefSeq" id="WP_175469452.1">
    <property type="nucleotide sequence ID" value="NZ_FMUX01000001.1"/>
</dbReference>
<dbReference type="InterPro" id="IPR014162">
    <property type="entry name" value="CpoB_C"/>
</dbReference>
<name>A0A1G5AZB0_9BACT</name>
<dbReference type="InterPro" id="IPR034706">
    <property type="entry name" value="CpoB"/>
</dbReference>
<dbReference type="AlphaFoldDB" id="A0A1G5AZB0"/>
<dbReference type="InterPro" id="IPR039565">
    <property type="entry name" value="BamD-like"/>
</dbReference>
<keyword evidence="2" id="KW-0802">TPR repeat</keyword>
<dbReference type="HAMAP" id="MF_02066">
    <property type="entry name" value="CpoB"/>
    <property type="match status" value="1"/>
</dbReference>
<evidence type="ECO:0000259" key="5">
    <source>
        <dbReference type="Pfam" id="PF13525"/>
    </source>
</evidence>
<feature type="signal peptide" evidence="4">
    <location>
        <begin position="1"/>
        <end position="19"/>
    </location>
</feature>
<evidence type="ECO:0000256" key="1">
    <source>
        <dbReference type="ARBA" id="ARBA00022729"/>
    </source>
</evidence>